<feature type="non-terminal residue" evidence="1">
    <location>
        <position position="1"/>
    </location>
</feature>
<feature type="non-terminal residue" evidence="1">
    <location>
        <position position="150"/>
    </location>
</feature>
<comment type="caution">
    <text evidence="1">The sequence shown here is derived from an EMBL/GenBank/DDBJ whole genome shotgun (WGS) entry which is preliminary data.</text>
</comment>
<sequence length="150" mass="17307">AMFTAGSLLLTTPSGNDDFRSRRSLFFSTSSSQLLSATGLSSRSMYRQAAFTIRSASTRETDEHRRILDPHPRGRGRGLKKMTTVASKFFNGLLSLRRYGRCIPWQILRLFYFVEFLIRFHLAPEIDNSTFISDMNSIPQKFFKNSPKYY</sequence>
<evidence type="ECO:0000313" key="1">
    <source>
        <dbReference type="EMBL" id="GMR35567.1"/>
    </source>
</evidence>
<dbReference type="EMBL" id="BTRK01000002">
    <property type="protein sequence ID" value="GMR35567.1"/>
    <property type="molecule type" value="Genomic_DNA"/>
</dbReference>
<gene>
    <name evidence="1" type="ORF">PMAYCL1PPCAC_05762</name>
</gene>
<dbReference type="AlphaFoldDB" id="A0AAN5CA86"/>
<accession>A0AAN5CA86</accession>
<name>A0AAN5CA86_9BILA</name>
<dbReference type="Proteomes" id="UP001328107">
    <property type="component" value="Unassembled WGS sequence"/>
</dbReference>
<evidence type="ECO:0000313" key="2">
    <source>
        <dbReference type="Proteomes" id="UP001328107"/>
    </source>
</evidence>
<protein>
    <submittedName>
        <fullName evidence="1">Uncharacterized protein</fullName>
    </submittedName>
</protein>
<organism evidence="1 2">
    <name type="scientific">Pristionchus mayeri</name>
    <dbReference type="NCBI Taxonomy" id="1317129"/>
    <lineage>
        <taxon>Eukaryota</taxon>
        <taxon>Metazoa</taxon>
        <taxon>Ecdysozoa</taxon>
        <taxon>Nematoda</taxon>
        <taxon>Chromadorea</taxon>
        <taxon>Rhabditida</taxon>
        <taxon>Rhabditina</taxon>
        <taxon>Diplogasteromorpha</taxon>
        <taxon>Diplogasteroidea</taxon>
        <taxon>Neodiplogasteridae</taxon>
        <taxon>Pristionchus</taxon>
    </lineage>
</organism>
<reference evidence="2" key="1">
    <citation type="submission" date="2022-10" db="EMBL/GenBank/DDBJ databases">
        <title>Genome assembly of Pristionchus species.</title>
        <authorList>
            <person name="Yoshida K."/>
            <person name="Sommer R.J."/>
        </authorList>
    </citation>
    <scope>NUCLEOTIDE SEQUENCE [LARGE SCALE GENOMIC DNA]</scope>
    <source>
        <strain evidence="2">RS5460</strain>
    </source>
</reference>
<proteinExistence type="predicted"/>
<keyword evidence="2" id="KW-1185">Reference proteome</keyword>